<dbReference type="InterPro" id="IPR011659">
    <property type="entry name" value="WD40"/>
</dbReference>
<dbReference type="Gene3D" id="2.120.10.30">
    <property type="entry name" value="TolB, C-terminal domain"/>
    <property type="match status" value="2"/>
</dbReference>
<dbReference type="InterPro" id="IPR029058">
    <property type="entry name" value="AB_hydrolase_fold"/>
</dbReference>
<evidence type="ECO:0000256" key="2">
    <source>
        <dbReference type="ARBA" id="ARBA00022825"/>
    </source>
</evidence>
<dbReference type="PANTHER" id="PTHR42776:SF27">
    <property type="entry name" value="DIPEPTIDYL PEPTIDASE FAMILY MEMBER 6"/>
    <property type="match status" value="1"/>
</dbReference>
<reference evidence="6" key="1">
    <citation type="journal article" date="2019" name="Int. J. Syst. Evol. Microbiol.">
        <title>The Global Catalogue of Microorganisms (GCM) 10K type strain sequencing project: providing services to taxonomists for standard genome sequencing and annotation.</title>
        <authorList>
            <consortium name="The Broad Institute Genomics Platform"/>
            <consortium name="The Broad Institute Genome Sequencing Center for Infectious Disease"/>
            <person name="Wu L."/>
            <person name="Ma J."/>
        </authorList>
    </citation>
    <scope>NUCLEOTIDE SEQUENCE [LARGE SCALE GENOMIC DNA]</scope>
    <source>
        <strain evidence="6">CGMCC 1.7003</strain>
    </source>
</reference>
<dbReference type="PANTHER" id="PTHR42776">
    <property type="entry name" value="SERINE PEPTIDASE S9 FAMILY MEMBER"/>
    <property type="match status" value="1"/>
</dbReference>
<dbReference type="Pfam" id="PF00326">
    <property type="entry name" value="Peptidase_S9"/>
    <property type="match status" value="1"/>
</dbReference>
<dbReference type="InterPro" id="IPR011042">
    <property type="entry name" value="6-blade_b-propeller_TolB-like"/>
</dbReference>
<dbReference type="SUPFAM" id="SSF82171">
    <property type="entry name" value="DPP6 N-terminal domain-like"/>
    <property type="match status" value="1"/>
</dbReference>
<protein>
    <submittedName>
        <fullName evidence="5">Acyl-peptide hydrolase</fullName>
    </submittedName>
</protein>
<accession>A0ABQ3KYU8</accession>
<organism evidence="5 6">
    <name type="scientific">Alishewanella longhuensis</name>
    <dbReference type="NCBI Taxonomy" id="1091037"/>
    <lineage>
        <taxon>Bacteria</taxon>
        <taxon>Pseudomonadati</taxon>
        <taxon>Pseudomonadota</taxon>
        <taxon>Gammaproteobacteria</taxon>
        <taxon>Alteromonadales</taxon>
        <taxon>Alteromonadaceae</taxon>
        <taxon>Alishewanella</taxon>
    </lineage>
</organism>
<dbReference type="EMBL" id="BNAO01000004">
    <property type="protein sequence ID" value="GHG68700.1"/>
    <property type="molecule type" value="Genomic_DNA"/>
</dbReference>
<dbReference type="InterPro" id="IPR001375">
    <property type="entry name" value="Peptidase_S9_cat"/>
</dbReference>
<evidence type="ECO:0000259" key="3">
    <source>
        <dbReference type="Pfam" id="PF00326"/>
    </source>
</evidence>
<sequence>MFEIEFVSDPQPDGKGEQILFVRNWMDRQADRRRSMLWLADNKGQLQALTGVEQNAHSPRWAPDNRKVAYIAGQQIHLYWLDSGRNVQLSRLTQAPANLSWSPDGKWLAFTMFTPVNKPAPVTLPGKPANADWAKAPIYIDNRQYRADGAGYLAAGYTHIYLMPAEGGSAIQLTSGEFNHSSSLSWHPDGSALYFSANRHDNWRELANNTEVFRLDLKSRELTALTDRFGPDSQPQVSPDGKKIAYLGYDDRKLAHQAMRLYVMDIDGSNSKNLTEPLDRSISSFQWQANSNGLVISYDSEGKGYLAELSLSGRTKVLTDNLGGISYSRPYSGGQFALADNGLIAYTQASTSHPAELATLQRNERQTLTAFNRDLLFKREIGKVEEFWYESSVDKRKLQGWLIYPPAFDASKKYPLILEIHGGPHTAYGPYFAMELQLMAAEGYVVLYTNPRGSTSYGENFANLIHHNYPSHDFTDLMDGVDQVLSRGFISDKELFITGGSGGGVLTTWSIAHTDRFAAAVAVNPVINWYSFVLNADMYSYFSQYWFPALPWENPEHYLKHSPIQHVGKVSTPTMLLTGEADFRTPISETEQYYQALQLRGIDTAMVRIPGASHAIHTRPSNMMAKPAYIIYWFEKYRQQRAN</sequence>
<keyword evidence="2" id="KW-0645">Protease</keyword>
<evidence type="ECO:0000259" key="4">
    <source>
        <dbReference type="Pfam" id="PF00930"/>
    </source>
</evidence>
<dbReference type="Proteomes" id="UP000659697">
    <property type="component" value="Unassembled WGS sequence"/>
</dbReference>
<evidence type="ECO:0000256" key="1">
    <source>
        <dbReference type="ARBA" id="ARBA00022801"/>
    </source>
</evidence>
<keyword evidence="2" id="KW-0720">Serine protease</keyword>
<gene>
    <name evidence="5" type="ORF">GCM10010919_17910</name>
</gene>
<dbReference type="SUPFAM" id="SSF53474">
    <property type="entry name" value="alpha/beta-Hydrolases"/>
    <property type="match status" value="1"/>
</dbReference>
<dbReference type="InterPro" id="IPR002469">
    <property type="entry name" value="Peptidase_S9B_N"/>
</dbReference>
<feature type="domain" description="Dipeptidylpeptidase IV N-terminal" evidence="4">
    <location>
        <begin position="155"/>
        <end position="244"/>
    </location>
</feature>
<comment type="caution">
    <text evidence="5">The sequence shown here is derived from an EMBL/GenBank/DDBJ whole genome shotgun (WGS) entry which is preliminary data.</text>
</comment>
<keyword evidence="1 5" id="KW-0378">Hydrolase</keyword>
<name>A0ABQ3KYU8_9ALTE</name>
<proteinExistence type="predicted"/>
<dbReference type="Gene3D" id="3.40.50.1820">
    <property type="entry name" value="alpha/beta hydrolase"/>
    <property type="match status" value="1"/>
</dbReference>
<evidence type="ECO:0000313" key="6">
    <source>
        <dbReference type="Proteomes" id="UP000659697"/>
    </source>
</evidence>
<evidence type="ECO:0000313" key="5">
    <source>
        <dbReference type="EMBL" id="GHG68700.1"/>
    </source>
</evidence>
<keyword evidence="6" id="KW-1185">Reference proteome</keyword>
<dbReference type="Pfam" id="PF07676">
    <property type="entry name" value="PD40"/>
    <property type="match status" value="1"/>
</dbReference>
<dbReference type="GO" id="GO:0016787">
    <property type="term" value="F:hydrolase activity"/>
    <property type="evidence" value="ECO:0007669"/>
    <property type="project" value="UniProtKB-KW"/>
</dbReference>
<feature type="domain" description="Peptidase S9 prolyl oligopeptidase catalytic" evidence="3">
    <location>
        <begin position="431"/>
        <end position="638"/>
    </location>
</feature>
<dbReference type="Pfam" id="PF00930">
    <property type="entry name" value="DPPIV_N"/>
    <property type="match status" value="1"/>
</dbReference>